<feature type="domain" description="DUF2157" evidence="2">
    <location>
        <begin position="19"/>
        <end position="137"/>
    </location>
</feature>
<feature type="transmembrane region" description="Helical" evidence="1">
    <location>
        <begin position="84"/>
        <end position="107"/>
    </location>
</feature>
<dbReference type="RefSeq" id="WP_094824384.1">
    <property type="nucleotide sequence ID" value="NZ_NEVL01000001.1"/>
</dbReference>
<feature type="transmembrane region" description="Helical" evidence="1">
    <location>
        <begin position="651"/>
        <end position="669"/>
    </location>
</feature>
<evidence type="ECO:0000256" key="1">
    <source>
        <dbReference type="SAM" id="Phobius"/>
    </source>
</evidence>
<evidence type="ECO:0000313" key="4">
    <source>
        <dbReference type="EMBL" id="OZI40266.1"/>
    </source>
</evidence>
<dbReference type="OrthoDB" id="4868247at2"/>
<feature type="transmembrane region" description="Helical" evidence="1">
    <location>
        <begin position="113"/>
        <end position="130"/>
    </location>
</feature>
<feature type="transmembrane region" description="Helical" evidence="1">
    <location>
        <begin position="229"/>
        <end position="248"/>
    </location>
</feature>
<feature type="transmembrane region" description="Helical" evidence="1">
    <location>
        <begin position="166"/>
        <end position="187"/>
    </location>
</feature>
<dbReference type="Pfam" id="PF14351">
    <property type="entry name" value="DUF4401"/>
    <property type="match status" value="1"/>
</dbReference>
<protein>
    <recommendedName>
        <fullName evidence="6">DUF4401 domain-containing protein</fullName>
    </recommendedName>
</protein>
<evidence type="ECO:0000259" key="3">
    <source>
        <dbReference type="Pfam" id="PF14351"/>
    </source>
</evidence>
<dbReference type="Proteomes" id="UP000217005">
    <property type="component" value="Unassembled WGS sequence"/>
</dbReference>
<evidence type="ECO:0000259" key="2">
    <source>
        <dbReference type="Pfam" id="PF09925"/>
    </source>
</evidence>
<feature type="transmembrane region" description="Helical" evidence="1">
    <location>
        <begin position="255"/>
        <end position="273"/>
    </location>
</feature>
<comment type="caution">
    <text evidence="4">The sequence shown here is derived from an EMBL/GenBank/DDBJ whole genome shotgun (WGS) entry which is preliminary data.</text>
</comment>
<feature type="transmembrane region" description="Helical" evidence="1">
    <location>
        <begin position="20"/>
        <end position="42"/>
    </location>
</feature>
<gene>
    <name evidence="4" type="ORF">CEG14_00410</name>
</gene>
<organism evidence="4 5">
    <name type="scientific">Bordetella genomosp. 1</name>
    <dbReference type="NCBI Taxonomy" id="1395607"/>
    <lineage>
        <taxon>Bacteria</taxon>
        <taxon>Pseudomonadati</taxon>
        <taxon>Pseudomonadota</taxon>
        <taxon>Betaproteobacteria</taxon>
        <taxon>Burkholderiales</taxon>
        <taxon>Alcaligenaceae</taxon>
        <taxon>Bordetella</taxon>
    </lineage>
</organism>
<keyword evidence="1" id="KW-1133">Transmembrane helix</keyword>
<feature type="transmembrane region" description="Helical" evidence="1">
    <location>
        <begin position="553"/>
        <end position="572"/>
    </location>
</feature>
<keyword evidence="1" id="KW-0472">Membrane</keyword>
<dbReference type="AlphaFoldDB" id="A0A261SSA4"/>
<feature type="transmembrane region" description="Helical" evidence="1">
    <location>
        <begin position="518"/>
        <end position="541"/>
    </location>
</feature>
<feature type="transmembrane region" description="Helical" evidence="1">
    <location>
        <begin position="426"/>
        <end position="446"/>
    </location>
</feature>
<feature type="transmembrane region" description="Helical" evidence="1">
    <location>
        <begin position="199"/>
        <end position="217"/>
    </location>
</feature>
<proteinExistence type="predicted"/>
<feature type="transmembrane region" description="Helical" evidence="1">
    <location>
        <begin position="452"/>
        <end position="470"/>
    </location>
</feature>
<feature type="transmembrane region" description="Helical" evidence="1">
    <location>
        <begin position="54"/>
        <end position="72"/>
    </location>
</feature>
<evidence type="ECO:0008006" key="6">
    <source>
        <dbReference type="Google" id="ProtNLM"/>
    </source>
</evidence>
<keyword evidence="1" id="KW-0812">Transmembrane</keyword>
<dbReference type="InterPro" id="IPR018677">
    <property type="entry name" value="DUF2157"/>
</dbReference>
<dbReference type="InterPro" id="IPR025833">
    <property type="entry name" value="GDYXXLXY"/>
</dbReference>
<dbReference type="Pfam" id="PF09925">
    <property type="entry name" value="DUF2157"/>
    <property type="match status" value="1"/>
</dbReference>
<name>A0A261SSA4_9BORD</name>
<feature type="transmembrane region" description="Helical" evidence="1">
    <location>
        <begin position="137"/>
        <end position="160"/>
    </location>
</feature>
<dbReference type="InterPro" id="IPR025513">
    <property type="entry name" value="DUF4401"/>
</dbReference>
<feature type="transmembrane region" description="Helical" evidence="1">
    <location>
        <begin position="400"/>
        <end position="419"/>
    </location>
</feature>
<feature type="domain" description="DUF4401" evidence="3">
    <location>
        <begin position="370"/>
        <end position="699"/>
    </location>
</feature>
<evidence type="ECO:0000313" key="5">
    <source>
        <dbReference type="Proteomes" id="UP000217005"/>
    </source>
</evidence>
<feature type="transmembrane region" description="Helical" evidence="1">
    <location>
        <begin position="610"/>
        <end position="631"/>
    </location>
</feature>
<feature type="transmembrane region" description="Helical" evidence="1">
    <location>
        <begin position="285"/>
        <end position="305"/>
    </location>
</feature>
<feature type="transmembrane region" description="Helical" evidence="1">
    <location>
        <begin position="477"/>
        <end position="498"/>
    </location>
</feature>
<sequence>MQVGTNRQAGSELHAWRGFLARTTLWLGVLLLGSAVVCGVAANWEALSITTRFVLVQGLLTVSVLAALWARFRLRTVPDNRRRVAGAILSLAGLFLGALLALIGQTYQTGADTWELFALWAALLLPWALAAASQVLWLLWVLVLNLAVALWLGEQVFSWWSTYGGAVFPSLVMAALNLVLLAAWELAARSNRISTKVGPRVLVVLVVVPLVLTLFFGDLYFGRGDDSHAMRMVGMAWLAVTLGLGFYYQRARLDLVVLALLAAGVIAVSLRWVGEWLIELDPGVWTALPLAGLLMAEAVLAARWLRTLAQRAQGSVRGGVAAPVAVDAPTVAADAEPASASAGVSVEPAEAAAPVIALADTPDDTHAGSPWYIQVLLGLSAWLATLLLLVFLGFSGIVQTPGSALVFGLVLCAAGVAVLRTDAGAFWRQCAVAAAFAGQLLIIFGLTESSSFTNACLMLLVLGAVIYAAAPDHLLRFLSSLTMTLAGTGLLWVGLAPSERSGDMLDLMFAFAMMRDTFLWLPVSVVGAWWAAAAFCADGHIKRRAHLFDPMGWAVAISVQAVVWQAGGIALRQLPVLFQVHPKTAVLSVLGVLLPVAAALWVLWPRRRVLTPALVAGVPLGLLVLSLFWMPSPGIAFALTWLLLGFGLHKPRLLVFGVLSMLSYLMFYYYNLEIALLDKAFWLAGAAALLFVLRLLVWLVPRWMKTVPVAPFDAGPVPASLRWRSALVVFGLLLVLGVSNFGIWQRERLLADGQVAILPLAPVDPRSLMQGDYMALRFAAGDEVRRLRGDELLAEPARGEGLQRTDGYVVLKADERGVAQVLRVQDGNDHAQDEIVLRYRVRPSGVRIITNAYFFPEGQAQRYEQARFGEVRYDGKGTALLVRMLGEDLKPL</sequence>
<reference evidence="4 5" key="1">
    <citation type="submission" date="2017-05" db="EMBL/GenBank/DDBJ databases">
        <title>Complete and WGS of Bordetella genogroups.</title>
        <authorList>
            <person name="Spilker T."/>
            <person name="LiPuma J."/>
        </authorList>
    </citation>
    <scope>NUCLEOTIDE SEQUENCE [LARGE SCALE GENOMIC DNA]</scope>
    <source>
        <strain evidence="4 5">AU17610</strain>
    </source>
</reference>
<accession>A0A261SSA4</accession>
<dbReference type="EMBL" id="NEVL01000001">
    <property type="protein sequence ID" value="OZI40266.1"/>
    <property type="molecule type" value="Genomic_DNA"/>
</dbReference>
<dbReference type="Pfam" id="PF14345">
    <property type="entry name" value="GDYXXLXY"/>
    <property type="match status" value="1"/>
</dbReference>
<feature type="transmembrane region" description="Helical" evidence="1">
    <location>
        <begin position="371"/>
        <end position="394"/>
    </location>
</feature>
<feature type="transmembrane region" description="Helical" evidence="1">
    <location>
        <begin position="721"/>
        <end position="744"/>
    </location>
</feature>
<feature type="transmembrane region" description="Helical" evidence="1">
    <location>
        <begin position="681"/>
        <end position="701"/>
    </location>
</feature>
<feature type="transmembrane region" description="Helical" evidence="1">
    <location>
        <begin position="584"/>
        <end position="603"/>
    </location>
</feature>